<evidence type="ECO:0000313" key="9">
    <source>
        <dbReference type="Proteomes" id="UP000030680"/>
    </source>
</evidence>
<dbReference type="SUPFAM" id="SSF52540">
    <property type="entry name" value="P-loop containing nucleoside triphosphate hydrolases"/>
    <property type="match status" value="1"/>
</dbReference>
<name>M2XYQ0_GALSU</name>
<dbReference type="RefSeq" id="XP_005705134.1">
    <property type="nucleotide sequence ID" value="XM_005705077.1"/>
</dbReference>
<evidence type="ECO:0000256" key="5">
    <source>
        <dbReference type="ARBA" id="ARBA00023134"/>
    </source>
</evidence>
<dbReference type="HAMAP" id="MF_00100_B">
    <property type="entry name" value="IF_2_B"/>
    <property type="match status" value="1"/>
</dbReference>
<dbReference type="InterPro" id="IPR015760">
    <property type="entry name" value="TIF_IF2"/>
</dbReference>
<keyword evidence="5" id="KW-0342">GTP-binding</keyword>
<dbReference type="FunFam" id="3.40.50.300:FF:000019">
    <property type="entry name" value="Translation initiation factor IF-2"/>
    <property type="match status" value="1"/>
</dbReference>
<dbReference type="Pfam" id="PF11987">
    <property type="entry name" value="IF-2"/>
    <property type="match status" value="1"/>
</dbReference>
<dbReference type="eggNOG" id="KOG1145">
    <property type="taxonomic scope" value="Eukaryota"/>
</dbReference>
<proteinExistence type="inferred from homology"/>
<dbReference type="CDD" id="cd01887">
    <property type="entry name" value="IF2_eIF5B"/>
    <property type="match status" value="1"/>
</dbReference>
<dbReference type="Gene3D" id="2.40.30.10">
    <property type="entry name" value="Translation factors"/>
    <property type="match status" value="2"/>
</dbReference>
<dbReference type="InterPro" id="IPR009000">
    <property type="entry name" value="Transl_B-barrel_sf"/>
</dbReference>
<dbReference type="NCBIfam" id="TIGR00231">
    <property type="entry name" value="small_GTP"/>
    <property type="match status" value="1"/>
</dbReference>
<dbReference type="GeneID" id="17087471"/>
<evidence type="ECO:0000256" key="6">
    <source>
        <dbReference type="ARBA" id="ARBA00044105"/>
    </source>
</evidence>
<gene>
    <name evidence="8" type="ORF">Gasu_39880</name>
</gene>
<dbReference type="Pfam" id="PF00009">
    <property type="entry name" value="GTP_EFTU"/>
    <property type="match status" value="1"/>
</dbReference>
<dbReference type="FunFam" id="3.40.50.10050:FF:000001">
    <property type="entry name" value="Translation initiation factor IF-2"/>
    <property type="match status" value="1"/>
</dbReference>
<dbReference type="GO" id="GO:0003924">
    <property type="term" value="F:GTPase activity"/>
    <property type="evidence" value="ECO:0007669"/>
    <property type="project" value="InterPro"/>
</dbReference>
<evidence type="ECO:0000313" key="8">
    <source>
        <dbReference type="EMBL" id="EME28614.1"/>
    </source>
</evidence>
<evidence type="ECO:0000256" key="4">
    <source>
        <dbReference type="ARBA" id="ARBA00022917"/>
    </source>
</evidence>
<dbReference type="Gene3D" id="3.40.50.300">
    <property type="entry name" value="P-loop containing nucleotide triphosphate hydrolases"/>
    <property type="match status" value="1"/>
</dbReference>
<dbReference type="OrthoDB" id="361630at2759"/>
<dbReference type="InterPro" id="IPR000178">
    <property type="entry name" value="TF_IF2_bacterial-like"/>
</dbReference>
<dbReference type="PROSITE" id="PS51722">
    <property type="entry name" value="G_TR_2"/>
    <property type="match status" value="1"/>
</dbReference>
<evidence type="ECO:0000256" key="1">
    <source>
        <dbReference type="ARBA" id="ARBA00007733"/>
    </source>
</evidence>
<keyword evidence="2 8" id="KW-0396">Initiation factor</keyword>
<dbReference type="Gene3D" id="3.40.50.10050">
    <property type="entry name" value="Translation initiation factor IF- 2, domain 3"/>
    <property type="match status" value="1"/>
</dbReference>
<dbReference type="Proteomes" id="UP000030680">
    <property type="component" value="Unassembled WGS sequence"/>
</dbReference>
<dbReference type="InterPro" id="IPR005225">
    <property type="entry name" value="Small_GTP-bd"/>
</dbReference>
<keyword evidence="3" id="KW-0547">Nucleotide-binding</keyword>
<evidence type="ECO:0000256" key="2">
    <source>
        <dbReference type="ARBA" id="ARBA00022540"/>
    </source>
</evidence>
<sequence>MMAQSLNLLWKRISAENIQLNSNKAVYTYRFFQKTQNFLEAVSLEKQLRLGVSSNRNNQNIWRPFKFTLNPSRKLVTKANRKSQLKQEPEKSPQVIENLKKLERNLKGAKVEILSGDTITVKDVASQLKVSAKALAVALRKFTGEPTVADSVVSIDAVELVLSDWGAKVSVIKQASAEPGKTGWKTPRFLQKYDPKVWASFPLRPPVVTIMGHVDHGKTTLLDALRNTSVAASERGGITQNIGAFSVSLSNDAMVTFLDTPGHEAFAAMRACGTQVTDIVVLVVAADDGVMPQTLEAVNHARNAQVPIIVAINKVDISGCSPEKVMNDLFSYAELQVEQIGGDVQCVLVSAVKRQGLENLIDAILLQAELSDLRANKDDPGEAICIESKVSKGLGSVANCIVRWGSFRVHDYVASGRTWGRTRRMLDDRGNSISLAGPSTPFTLVGMKELVDPGSFVFVMKDEEDAKMFSEKFDADIYFKKLQQTALQVSLQRASEKLKSREGEDSFVTNSSHSSKLKKRLSFIVKADVRGSVDAVLECINKMKGEEMDVEVIHSGVGAVSDSDIFLAASSRASILAFNCKVPTAVIQHAKHKGVLIRHYNIIYELLDDIQSLQEGKLESSTVEKPIGTAQIKQIFHLDRKHGKEARVAGCVVSYGLVARDHKVRIYRSGHIVGEGKVDSLKFFKEDVPSVSSGKECGVIISGFEDFQQGDTLEVVELVPVESKEDKYLVT</sequence>
<organism evidence="8 9">
    <name type="scientific">Galdieria sulphuraria</name>
    <name type="common">Red alga</name>
    <dbReference type="NCBI Taxonomy" id="130081"/>
    <lineage>
        <taxon>Eukaryota</taxon>
        <taxon>Rhodophyta</taxon>
        <taxon>Bangiophyceae</taxon>
        <taxon>Galdieriales</taxon>
        <taxon>Galdieriaceae</taxon>
        <taxon>Galdieria</taxon>
    </lineage>
</organism>
<dbReference type="EMBL" id="KB454518">
    <property type="protein sequence ID" value="EME28614.1"/>
    <property type="molecule type" value="Genomic_DNA"/>
</dbReference>
<dbReference type="AlphaFoldDB" id="M2XYQ0"/>
<keyword evidence="4" id="KW-0648">Protein biosynthesis</keyword>
<dbReference type="InterPro" id="IPR000795">
    <property type="entry name" value="T_Tr_GTP-bd_dom"/>
</dbReference>
<dbReference type="GO" id="GO:0003743">
    <property type="term" value="F:translation initiation factor activity"/>
    <property type="evidence" value="ECO:0007669"/>
    <property type="project" value="UniProtKB-KW"/>
</dbReference>
<evidence type="ECO:0000256" key="3">
    <source>
        <dbReference type="ARBA" id="ARBA00022741"/>
    </source>
</evidence>
<dbReference type="NCBIfam" id="TIGR00487">
    <property type="entry name" value="IF-2"/>
    <property type="match status" value="1"/>
</dbReference>
<dbReference type="PANTHER" id="PTHR43381:SF5">
    <property type="entry name" value="TR-TYPE G DOMAIN-CONTAINING PROTEIN"/>
    <property type="match status" value="1"/>
</dbReference>
<dbReference type="PANTHER" id="PTHR43381">
    <property type="entry name" value="TRANSLATION INITIATION FACTOR IF-2-RELATED"/>
    <property type="match status" value="1"/>
</dbReference>
<dbReference type="SUPFAM" id="SSF50447">
    <property type="entry name" value="Translation proteins"/>
    <property type="match status" value="2"/>
</dbReference>
<protein>
    <recommendedName>
        <fullName evidence="6">Translation initiation factor IF-2, chloroplastic</fullName>
    </recommendedName>
</protein>
<dbReference type="GO" id="GO:0005525">
    <property type="term" value="F:GTP binding"/>
    <property type="evidence" value="ECO:0007669"/>
    <property type="project" value="UniProtKB-KW"/>
</dbReference>
<comment type="similarity">
    <text evidence="1">Belongs to the TRAFAC class translation factor GTPase superfamily. Classic translation factor GTPase family. IF-2 subfamily.</text>
</comment>
<dbReference type="CDD" id="cd03692">
    <property type="entry name" value="mtIF2_IVc"/>
    <property type="match status" value="1"/>
</dbReference>
<dbReference type="InterPro" id="IPR023115">
    <property type="entry name" value="TIF_IF2_dom3"/>
</dbReference>
<feature type="domain" description="Tr-type G" evidence="7">
    <location>
        <begin position="203"/>
        <end position="373"/>
    </location>
</feature>
<dbReference type="InterPro" id="IPR053905">
    <property type="entry name" value="EF-G-like_DII"/>
</dbReference>
<dbReference type="InterPro" id="IPR027417">
    <property type="entry name" value="P-loop_NTPase"/>
</dbReference>
<dbReference type="Pfam" id="PF22042">
    <property type="entry name" value="EF-G_D2"/>
    <property type="match status" value="1"/>
</dbReference>
<dbReference type="FunFam" id="2.40.30.10:FF:000008">
    <property type="entry name" value="Translation initiation factor IF-2"/>
    <property type="match status" value="1"/>
</dbReference>
<evidence type="ECO:0000259" key="7">
    <source>
        <dbReference type="PROSITE" id="PS51722"/>
    </source>
</evidence>
<dbReference type="Gramene" id="EME28614">
    <property type="protein sequence ID" value="EME28614"/>
    <property type="gene ID" value="Gasu_39880"/>
</dbReference>
<dbReference type="OMA" id="TIVCYQI"/>
<dbReference type="InterPro" id="IPR036925">
    <property type="entry name" value="TIF_IF2_dom3_sf"/>
</dbReference>
<dbReference type="STRING" id="130081.M2XYQ0"/>
<accession>M2XYQ0</accession>
<dbReference type="KEGG" id="gsl:Gasu_39880"/>
<dbReference type="GO" id="GO:0005737">
    <property type="term" value="C:cytoplasm"/>
    <property type="evidence" value="ECO:0007669"/>
    <property type="project" value="TreeGrafter"/>
</dbReference>
<dbReference type="SUPFAM" id="SSF52156">
    <property type="entry name" value="Initiation factor IF2/eIF5b, domain 3"/>
    <property type="match status" value="1"/>
</dbReference>
<reference evidence="9" key="1">
    <citation type="journal article" date="2013" name="Science">
        <title>Gene transfer from bacteria and archaea facilitated evolution of an extremophilic eukaryote.</title>
        <authorList>
            <person name="Schonknecht G."/>
            <person name="Chen W.H."/>
            <person name="Ternes C.M."/>
            <person name="Barbier G.G."/>
            <person name="Shrestha R.P."/>
            <person name="Stanke M."/>
            <person name="Brautigam A."/>
            <person name="Baker B.J."/>
            <person name="Banfield J.F."/>
            <person name="Garavito R.M."/>
            <person name="Carr K."/>
            <person name="Wilkerson C."/>
            <person name="Rensing S.A."/>
            <person name="Gagneul D."/>
            <person name="Dickenson N.E."/>
            <person name="Oesterhelt C."/>
            <person name="Lercher M.J."/>
            <person name="Weber A.P."/>
        </authorList>
    </citation>
    <scope>NUCLEOTIDE SEQUENCE [LARGE SCALE GENOMIC DNA]</scope>
    <source>
        <strain evidence="9">074W</strain>
    </source>
</reference>
<keyword evidence="9" id="KW-1185">Reference proteome</keyword>